<dbReference type="PIRSF" id="PIRSF017082">
    <property type="entry name" value="YflP"/>
    <property type="match status" value="1"/>
</dbReference>
<evidence type="ECO:0008006" key="5">
    <source>
        <dbReference type="Google" id="ProtNLM"/>
    </source>
</evidence>
<reference evidence="3" key="2">
    <citation type="submission" date="2020-09" db="EMBL/GenBank/DDBJ databases">
        <authorList>
            <person name="Sun Q."/>
            <person name="Kim S."/>
        </authorList>
    </citation>
    <scope>NUCLEOTIDE SEQUENCE</scope>
    <source>
        <strain evidence="3">KCTC 32437</strain>
    </source>
</reference>
<keyword evidence="2" id="KW-0732">Signal</keyword>
<dbReference type="AlphaFoldDB" id="A0A918SD22"/>
<accession>A0A918SD22</accession>
<name>A0A918SD22_9HYPH</name>
<comment type="caution">
    <text evidence="3">The sequence shown here is derived from an EMBL/GenBank/DDBJ whole genome shotgun (WGS) entry which is preliminary data.</text>
</comment>
<evidence type="ECO:0000256" key="2">
    <source>
        <dbReference type="SAM" id="SignalP"/>
    </source>
</evidence>
<organism evidence="3 4">
    <name type="scientific">Devosia pacifica</name>
    <dbReference type="NCBI Taxonomy" id="1335967"/>
    <lineage>
        <taxon>Bacteria</taxon>
        <taxon>Pseudomonadati</taxon>
        <taxon>Pseudomonadota</taxon>
        <taxon>Alphaproteobacteria</taxon>
        <taxon>Hyphomicrobiales</taxon>
        <taxon>Devosiaceae</taxon>
        <taxon>Devosia</taxon>
    </lineage>
</organism>
<evidence type="ECO:0000313" key="3">
    <source>
        <dbReference type="EMBL" id="GHA35507.1"/>
    </source>
</evidence>
<dbReference type="Pfam" id="PF03401">
    <property type="entry name" value="TctC"/>
    <property type="match status" value="1"/>
</dbReference>
<dbReference type="SUPFAM" id="SSF53850">
    <property type="entry name" value="Periplasmic binding protein-like II"/>
    <property type="match status" value="1"/>
</dbReference>
<dbReference type="Gene3D" id="3.40.190.10">
    <property type="entry name" value="Periplasmic binding protein-like II"/>
    <property type="match status" value="1"/>
</dbReference>
<feature type="signal peptide" evidence="2">
    <location>
        <begin position="1"/>
        <end position="23"/>
    </location>
</feature>
<dbReference type="InterPro" id="IPR005064">
    <property type="entry name" value="BUG"/>
</dbReference>
<dbReference type="RefSeq" id="WP_189427021.1">
    <property type="nucleotide sequence ID" value="NZ_BMZE01000004.1"/>
</dbReference>
<feature type="chain" id="PRO_5037481842" description="Tripartite-type tricarboxylate transporter, receptor component TctC" evidence="2">
    <location>
        <begin position="24"/>
        <end position="320"/>
    </location>
</feature>
<dbReference type="Gene3D" id="3.40.190.150">
    <property type="entry name" value="Bordetella uptake gene, domain 1"/>
    <property type="match status" value="1"/>
</dbReference>
<evidence type="ECO:0000313" key="4">
    <source>
        <dbReference type="Proteomes" id="UP000646579"/>
    </source>
</evidence>
<proteinExistence type="inferred from homology"/>
<dbReference type="PANTHER" id="PTHR42928:SF5">
    <property type="entry name" value="BLR1237 PROTEIN"/>
    <property type="match status" value="1"/>
</dbReference>
<dbReference type="EMBL" id="BMZE01000004">
    <property type="protein sequence ID" value="GHA35507.1"/>
    <property type="molecule type" value="Genomic_DNA"/>
</dbReference>
<protein>
    <recommendedName>
        <fullName evidence="5">Tripartite-type tricarboxylate transporter, receptor component TctC</fullName>
    </recommendedName>
</protein>
<comment type="similarity">
    <text evidence="1">Belongs to the UPF0065 (bug) family.</text>
</comment>
<reference evidence="3" key="1">
    <citation type="journal article" date="2014" name="Int. J. Syst. Evol. Microbiol.">
        <title>Complete genome sequence of Corynebacterium casei LMG S-19264T (=DSM 44701T), isolated from a smear-ripened cheese.</title>
        <authorList>
            <consortium name="US DOE Joint Genome Institute (JGI-PGF)"/>
            <person name="Walter F."/>
            <person name="Albersmeier A."/>
            <person name="Kalinowski J."/>
            <person name="Ruckert C."/>
        </authorList>
    </citation>
    <scope>NUCLEOTIDE SEQUENCE</scope>
    <source>
        <strain evidence="3">KCTC 32437</strain>
    </source>
</reference>
<dbReference type="Proteomes" id="UP000646579">
    <property type="component" value="Unassembled WGS sequence"/>
</dbReference>
<keyword evidence="4" id="KW-1185">Reference proteome</keyword>
<dbReference type="PANTHER" id="PTHR42928">
    <property type="entry name" value="TRICARBOXYLATE-BINDING PROTEIN"/>
    <property type="match status" value="1"/>
</dbReference>
<dbReference type="CDD" id="cd07012">
    <property type="entry name" value="PBP2_Bug_TTT"/>
    <property type="match status" value="1"/>
</dbReference>
<sequence length="320" mass="34179">MRFHKTFGLALLATAAVITPTLAQEDFPSGDVTVIVPFAPGGAVDTTNRIIVEHANRLGLLGDYQFEVENIANSIVGQATPARAEPDGHTILAMTSSVVTNPKLRDTPYELSDYTPVALYGLDPEVIAVPADSDIETVEDFIAAATDGTVSVVTSGVGTSHHMSAIALQNRADLDLNVINVDAFGEQVQQVAGGHVQAALWPWGEASQQVEAGTVRLLAVASRERLDEFPDIPTWEEAGLNVEEFATFRGWGVAAATPEDVVADLAGVLETLSEDEDFVSAMNDAGYVVDFAGSEQFMQTIENYDELTTEIIDTAGLRQE</sequence>
<gene>
    <name evidence="3" type="ORF">GCM10007989_34330</name>
</gene>
<dbReference type="InterPro" id="IPR042100">
    <property type="entry name" value="Bug_dom1"/>
</dbReference>
<evidence type="ECO:0000256" key="1">
    <source>
        <dbReference type="ARBA" id="ARBA00006987"/>
    </source>
</evidence>